<dbReference type="OrthoDB" id="5819582at2759"/>
<dbReference type="EMBL" id="KZ613790">
    <property type="protein sequence ID" value="PMD60502.1"/>
    <property type="molecule type" value="Genomic_DNA"/>
</dbReference>
<evidence type="ECO:0000256" key="1">
    <source>
        <dbReference type="SAM" id="Phobius"/>
    </source>
</evidence>
<evidence type="ECO:0000259" key="2">
    <source>
        <dbReference type="Pfam" id="PF01757"/>
    </source>
</evidence>
<dbReference type="GO" id="GO:0016747">
    <property type="term" value="F:acyltransferase activity, transferring groups other than amino-acyl groups"/>
    <property type="evidence" value="ECO:0007669"/>
    <property type="project" value="InterPro"/>
</dbReference>
<feature type="transmembrane region" description="Helical" evidence="1">
    <location>
        <begin position="442"/>
        <end position="463"/>
    </location>
</feature>
<feature type="transmembrane region" description="Helical" evidence="1">
    <location>
        <begin position="81"/>
        <end position="105"/>
    </location>
</feature>
<proteinExistence type="predicted"/>
<keyword evidence="4" id="KW-1185">Reference proteome</keyword>
<feature type="domain" description="Acyltransferase 3" evidence="2">
    <location>
        <begin position="74"/>
        <end position="456"/>
    </location>
</feature>
<feature type="transmembrane region" description="Helical" evidence="1">
    <location>
        <begin position="240"/>
        <end position="263"/>
    </location>
</feature>
<dbReference type="Pfam" id="PF01757">
    <property type="entry name" value="Acyl_transf_3"/>
    <property type="match status" value="1"/>
</dbReference>
<dbReference type="RefSeq" id="XP_024737406.1">
    <property type="nucleotide sequence ID" value="XM_024880178.1"/>
</dbReference>
<reference evidence="3 4" key="1">
    <citation type="submission" date="2016-04" db="EMBL/GenBank/DDBJ databases">
        <title>A degradative enzymes factory behind the ericoid mycorrhizal symbiosis.</title>
        <authorList>
            <consortium name="DOE Joint Genome Institute"/>
            <person name="Martino E."/>
            <person name="Morin E."/>
            <person name="Grelet G."/>
            <person name="Kuo A."/>
            <person name="Kohler A."/>
            <person name="Daghino S."/>
            <person name="Barry K."/>
            <person name="Choi C."/>
            <person name="Cichocki N."/>
            <person name="Clum A."/>
            <person name="Copeland A."/>
            <person name="Hainaut M."/>
            <person name="Haridas S."/>
            <person name="Labutti K."/>
            <person name="Lindquist E."/>
            <person name="Lipzen A."/>
            <person name="Khouja H.-R."/>
            <person name="Murat C."/>
            <person name="Ohm R."/>
            <person name="Olson A."/>
            <person name="Spatafora J."/>
            <person name="Veneault-Fourrey C."/>
            <person name="Henrissat B."/>
            <person name="Grigoriev I."/>
            <person name="Martin F."/>
            <person name="Perotto S."/>
        </authorList>
    </citation>
    <scope>NUCLEOTIDE SEQUENCE [LARGE SCALE GENOMIC DNA]</scope>
    <source>
        <strain evidence="3 4">E</strain>
    </source>
</reference>
<keyword evidence="1" id="KW-0472">Membrane</keyword>
<feature type="transmembrane region" description="Helical" evidence="1">
    <location>
        <begin position="411"/>
        <end position="430"/>
    </location>
</feature>
<dbReference type="Proteomes" id="UP000235371">
    <property type="component" value="Unassembled WGS sequence"/>
</dbReference>
<dbReference type="AlphaFoldDB" id="A0A2J6TC11"/>
<keyword evidence="1" id="KW-1133">Transmembrane helix</keyword>
<name>A0A2J6TC11_9HELO</name>
<dbReference type="InterPro" id="IPR050879">
    <property type="entry name" value="Acyltransferase_3"/>
</dbReference>
<dbReference type="PANTHER" id="PTHR23028:SF134">
    <property type="entry name" value="PUTATIVE (AFU_ORTHOLOGUE AFUA_4G08520)-RELATED"/>
    <property type="match status" value="1"/>
</dbReference>
<organism evidence="3 4">
    <name type="scientific">Hyaloscypha bicolor E</name>
    <dbReference type="NCBI Taxonomy" id="1095630"/>
    <lineage>
        <taxon>Eukaryota</taxon>
        <taxon>Fungi</taxon>
        <taxon>Dikarya</taxon>
        <taxon>Ascomycota</taxon>
        <taxon>Pezizomycotina</taxon>
        <taxon>Leotiomycetes</taxon>
        <taxon>Helotiales</taxon>
        <taxon>Hyaloscyphaceae</taxon>
        <taxon>Hyaloscypha</taxon>
        <taxon>Hyaloscypha bicolor</taxon>
    </lineage>
</organism>
<dbReference type="PANTHER" id="PTHR23028">
    <property type="entry name" value="ACETYLTRANSFERASE"/>
    <property type="match status" value="1"/>
</dbReference>
<feature type="transmembrane region" description="Helical" evidence="1">
    <location>
        <begin position="171"/>
        <end position="190"/>
    </location>
</feature>
<dbReference type="InParanoid" id="A0A2J6TC11"/>
<feature type="transmembrane region" description="Helical" evidence="1">
    <location>
        <begin position="323"/>
        <end position="343"/>
    </location>
</feature>
<protein>
    <recommendedName>
        <fullName evidence="2">Acyltransferase 3 domain-containing protein</fullName>
    </recommendedName>
</protein>
<dbReference type="InterPro" id="IPR002656">
    <property type="entry name" value="Acyl_transf_3_dom"/>
</dbReference>
<feature type="transmembrane region" description="Helical" evidence="1">
    <location>
        <begin position="373"/>
        <end position="391"/>
    </location>
</feature>
<evidence type="ECO:0000313" key="4">
    <source>
        <dbReference type="Proteomes" id="UP000235371"/>
    </source>
</evidence>
<gene>
    <name evidence="3" type="ORF">K444DRAFT_612652</name>
</gene>
<dbReference type="STRING" id="1095630.A0A2J6TC11"/>
<accession>A0A2J6TC11</accession>
<feature type="transmembrane region" description="Helical" evidence="1">
    <location>
        <begin position="117"/>
        <end position="140"/>
    </location>
</feature>
<sequence>MSPTSPRPSIDEKIAGGDESYDLEAQTRSYEGLSSTSVIDTSSRSFLDRLEESPVIQKFLGYPAPGSLELKSTSWLDGVRGVAALGVYIFHAMGLWASLVPAWHADTHQNNIFQLPLIRTIFVSGGAAVAVFFAVSGYVLTYKSLKWMRTGKKDKIYPAVASSMFRRGFRLYLPPVVLTFCEMIATRFGFTPPLNFSFVAEPTLSAQFVDWLKDMHGFINPLYTFQKAMQGIIVHPKYDAVLWTIPIEFWGSFVLYTLLLLLVRIPSNRLRMLSVAIYAIFSLQMGSWNIFCFSSGMLIADFNLDQEESNTIPSLDRPSRFRLIWTTIFAVAFYAAGFPTLVYDEAKQNPMPGFEVLRAIIPMSLAMEDHSRFIWSLSGVALLASISQLPIKGMFETNFCQYLGKISFSLYLVHEFCLILFGLRFSELLMAVTGVVPKSGTLVYWIVCAVWFWAFTAIVWALAAQVEKRVDAPSVRFARVLERRCLKVYKNLW</sequence>
<evidence type="ECO:0000313" key="3">
    <source>
        <dbReference type="EMBL" id="PMD60502.1"/>
    </source>
</evidence>
<keyword evidence="1" id="KW-0812">Transmembrane</keyword>
<dbReference type="GeneID" id="36588255"/>